<protein>
    <submittedName>
        <fullName evidence="2">Uncharacterized protein</fullName>
    </submittedName>
</protein>
<evidence type="ECO:0000313" key="3">
    <source>
        <dbReference type="Proteomes" id="UP000470302"/>
    </source>
</evidence>
<feature type="signal peptide" evidence="1">
    <location>
        <begin position="1"/>
        <end position="27"/>
    </location>
</feature>
<dbReference type="RefSeq" id="WP_161098258.1">
    <property type="nucleotide sequence ID" value="NZ_WWCW01000071.1"/>
</dbReference>
<evidence type="ECO:0000256" key="1">
    <source>
        <dbReference type="SAM" id="SignalP"/>
    </source>
</evidence>
<dbReference type="Proteomes" id="UP000470302">
    <property type="component" value="Unassembled WGS sequence"/>
</dbReference>
<gene>
    <name evidence="2" type="ORF">GTP91_19320</name>
</gene>
<proteinExistence type="predicted"/>
<sequence length="136" mass="14514">MRLSHSSRTYAALFVLVSILFMQFAVAAYVCPGVAAYPAAHLGRVADSAGDHQHMAGCHERASAPSPLCHAHCHPDGQSLDRPVHPDVAPFVATQLVASLLHPAVHYRVVALVDNDGSLLRTAAPPATVRNCCFRI</sequence>
<accession>A0A845G4T5</accession>
<feature type="chain" id="PRO_5032854629" evidence="1">
    <location>
        <begin position="28"/>
        <end position="136"/>
    </location>
</feature>
<reference evidence="2 3" key="1">
    <citation type="submission" date="2020-01" db="EMBL/GenBank/DDBJ databases">
        <title>Novel species isolated from a subtropical stream in China.</title>
        <authorList>
            <person name="Lu H."/>
        </authorList>
    </citation>
    <scope>NUCLEOTIDE SEQUENCE [LARGE SCALE GENOMIC DNA]</scope>
    <source>
        <strain evidence="2 3">FT82W</strain>
    </source>
</reference>
<dbReference type="AlphaFoldDB" id="A0A845G4T5"/>
<dbReference type="EMBL" id="WWCW01000071">
    <property type="protein sequence ID" value="MYM89314.1"/>
    <property type="molecule type" value="Genomic_DNA"/>
</dbReference>
<organism evidence="2 3">
    <name type="scientific">Duganella vulcania</name>
    <dbReference type="NCBI Taxonomy" id="2692166"/>
    <lineage>
        <taxon>Bacteria</taxon>
        <taxon>Pseudomonadati</taxon>
        <taxon>Pseudomonadota</taxon>
        <taxon>Betaproteobacteria</taxon>
        <taxon>Burkholderiales</taxon>
        <taxon>Oxalobacteraceae</taxon>
        <taxon>Telluria group</taxon>
        <taxon>Duganella</taxon>
    </lineage>
</organism>
<evidence type="ECO:0000313" key="2">
    <source>
        <dbReference type="EMBL" id="MYM89314.1"/>
    </source>
</evidence>
<comment type="caution">
    <text evidence="2">The sequence shown here is derived from an EMBL/GenBank/DDBJ whole genome shotgun (WGS) entry which is preliminary data.</text>
</comment>
<name>A0A845G4T5_9BURK</name>
<keyword evidence="1" id="KW-0732">Signal</keyword>